<dbReference type="Proteomes" id="UP000464954">
    <property type="component" value="Chromosome"/>
</dbReference>
<accession>A0A6P1MGY6</accession>
<dbReference type="SUPFAM" id="SSF48576">
    <property type="entry name" value="Terpenoid synthases"/>
    <property type="match status" value="1"/>
</dbReference>
<evidence type="ECO:0000313" key="8">
    <source>
        <dbReference type="EMBL" id="QHI70846.1"/>
    </source>
</evidence>
<dbReference type="PROSITE" id="PS00723">
    <property type="entry name" value="POLYPRENYL_SYNTHASE_1"/>
    <property type="match status" value="1"/>
</dbReference>
<dbReference type="GO" id="GO:0004659">
    <property type="term" value="F:prenyltransferase activity"/>
    <property type="evidence" value="ECO:0007669"/>
    <property type="project" value="InterPro"/>
</dbReference>
<name>A0A6P1MGY6_9BACT</name>
<dbReference type="InterPro" id="IPR000092">
    <property type="entry name" value="Polyprenyl_synt"/>
</dbReference>
<sequence length="307" mass="33910">MQKDTVYIENLIKDHLTGHSCWQAVASENPAGFEVLRSTLLAPGKRIRPLLFAAACRDFGVEPFPKLSSVALALELVHSFILIHDDLIDRSAVRRGCPTLHCAVEQWFQKNPSEGFAGEDFALVAGDLLFSMAIENVLKADVPEKMRQEMLCCFMQAAQETARGALLEMQVAQKPVHALDTDQIEEIYALKTGGYTFLLPLRLAEVCSGMHLPELDGAGLAAGISFQLKNDLKSIACWQETGEVPDDVRDHRRTWPLVYAGAEELLCSEDTISALTDAVGRKTDEALKKIEKMPVTAGFLRQILKQS</sequence>
<dbReference type="Gene3D" id="1.10.600.10">
    <property type="entry name" value="Farnesyl Diphosphate Synthase"/>
    <property type="match status" value="1"/>
</dbReference>
<evidence type="ECO:0000256" key="7">
    <source>
        <dbReference type="RuleBase" id="RU004466"/>
    </source>
</evidence>
<dbReference type="GO" id="GO:0008299">
    <property type="term" value="P:isoprenoid biosynthetic process"/>
    <property type="evidence" value="ECO:0007669"/>
    <property type="project" value="UniProtKB-KW"/>
</dbReference>
<dbReference type="GO" id="GO:0046872">
    <property type="term" value="F:metal ion binding"/>
    <property type="evidence" value="ECO:0007669"/>
    <property type="project" value="UniProtKB-KW"/>
</dbReference>
<evidence type="ECO:0000256" key="4">
    <source>
        <dbReference type="ARBA" id="ARBA00022723"/>
    </source>
</evidence>
<dbReference type="SFLD" id="SFLDS00005">
    <property type="entry name" value="Isoprenoid_Synthase_Type_I"/>
    <property type="match status" value="1"/>
</dbReference>
<dbReference type="EMBL" id="CP047593">
    <property type="protein sequence ID" value="QHI70846.1"/>
    <property type="molecule type" value="Genomic_DNA"/>
</dbReference>
<keyword evidence="6" id="KW-0414">Isoprene biosynthesis</keyword>
<dbReference type="PANTHER" id="PTHR43281:SF1">
    <property type="entry name" value="FARNESYL DIPHOSPHATE SYNTHASE"/>
    <property type="match status" value="1"/>
</dbReference>
<dbReference type="KEGG" id="taer:GT409_15825"/>
<evidence type="ECO:0008006" key="10">
    <source>
        <dbReference type="Google" id="ProtNLM"/>
    </source>
</evidence>
<protein>
    <recommendedName>
        <fullName evidence="10">Polyprenyl synthetase family protein</fullName>
    </recommendedName>
</protein>
<organism evidence="8 9">
    <name type="scientific">Tichowtungia aerotolerans</name>
    <dbReference type="NCBI Taxonomy" id="2697043"/>
    <lineage>
        <taxon>Bacteria</taxon>
        <taxon>Pseudomonadati</taxon>
        <taxon>Kiritimatiellota</taxon>
        <taxon>Tichowtungiia</taxon>
        <taxon>Tichowtungiales</taxon>
        <taxon>Tichowtungiaceae</taxon>
        <taxon>Tichowtungia</taxon>
    </lineage>
</organism>
<comment type="similarity">
    <text evidence="2 7">Belongs to the FPP/GGPP synthase family.</text>
</comment>
<evidence type="ECO:0000256" key="3">
    <source>
        <dbReference type="ARBA" id="ARBA00022679"/>
    </source>
</evidence>
<dbReference type="PANTHER" id="PTHR43281">
    <property type="entry name" value="FARNESYL DIPHOSPHATE SYNTHASE"/>
    <property type="match status" value="1"/>
</dbReference>
<dbReference type="InterPro" id="IPR033749">
    <property type="entry name" value="Polyprenyl_synt_CS"/>
</dbReference>
<dbReference type="RefSeq" id="WP_160630018.1">
    <property type="nucleotide sequence ID" value="NZ_CP047593.1"/>
</dbReference>
<keyword evidence="3 7" id="KW-0808">Transferase</keyword>
<keyword evidence="9" id="KW-1185">Reference proteome</keyword>
<evidence type="ECO:0000256" key="6">
    <source>
        <dbReference type="ARBA" id="ARBA00023229"/>
    </source>
</evidence>
<keyword evidence="5" id="KW-0460">Magnesium</keyword>
<keyword evidence="4" id="KW-0479">Metal-binding</keyword>
<proteinExistence type="inferred from homology"/>
<dbReference type="InterPro" id="IPR008949">
    <property type="entry name" value="Isoprenoid_synthase_dom_sf"/>
</dbReference>
<evidence type="ECO:0000256" key="1">
    <source>
        <dbReference type="ARBA" id="ARBA00001946"/>
    </source>
</evidence>
<reference evidence="8 9" key="1">
    <citation type="submission" date="2020-01" db="EMBL/GenBank/DDBJ databases">
        <title>Ponticoccus aerotolerans gen. nov., sp. nov., an anaerobic bacterium and proposal of Ponticoccusceae fam. nov., Ponticoccusles ord. nov. and Ponticoccuse classis nov. in the phylum Kiritimatiellaeota.</title>
        <authorList>
            <person name="Zhou L.Y."/>
            <person name="Du Z.J."/>
        </authorList>
    </citation>
    <scope>NUCLEOTIDE SEQUENCE [LARGE SCALE GENOMIC DNA]</scope>
    <source>
        <strain evidence="8 9">S-5007</strain>
    </source>
</reference>
<evidence type="ECO:0000256" key="2">
    <source>
        <dbReference type="ARBA" id="ARBA00006706"/>
    </source>
</evidence>
<comment type="cofactor">
    <cofactor evidence="1">
        <name>Mg(2+)</name>
        <dbReference type="ChEBI" id="CHEBI:18420"/>
    </cofactor>
</comment>
<evidence type="ECO:0000313" key="9">
    <source>
        <dbReference type="Proteomes" id="UP000464954"/>
    </source>
</evidence>
<gene>
    <name evidence="8" type="ORF">GT409_15825</name>
</gene>
<dbReference type="Pfam" id="PF00348">
    <property type="entry name" value="polyprenyl_synt"/>
    <property type="match status" value="1"/>
</dbReference>
<evidence type="ECO:0000256" key="5">
    <source>
        <dbReference type="ARBA" id="ARBA00022842"/>
    </source>
</evidence>
<dbReference type="AlphaFoldDB" id="A0A6P1MGY6"/>